<proteinExistence type="predicted"/>
<evidence type="ECO:0000256" key="1">
    <source>
        <dbReference type="SAM" id="MobiDB-lite"/>
    </source>
</evidence>
<gene>
    <name evidence="2" type="ORF">S06H3_17357</name>
</gene>
<feature type="non-terminal residue" evidence="2">
    <location>
        <position position="1"/>
    </location>
</feature>
<reference evidence="2" key="1">
    <citation type="journal article" date="2014" name="Front. Microbiol.">
        <title>High frequency of phylogenetically diverse reductive dehalogenase-homologous genes in deep subseafloor sedimentary metagenomes.</title>
        <authorList>
            <person name="Kawai M."/>
            <person name="Futagami T."/>
            <person name="Toyoda A."/>
            <person name="Takaki Y."/>
            <person name="Nishi S."/>
            <person name="Hori S."/>
            <person name="Arai W."/>
            <person name="Tsubouchi T."/>
            <person name="Morono Y."/>
            <person name="Uchiyama I."/>
            <person name="Ito T."/>
            <person name="Fujiyama A."/>
            <person name="Inagaki F."/>
            <person name="Takami H."/>
        </authorList>
    </citation>
    <scope>NUCLEOTIDE SEQUENCE</scope>
    <source>
        <strain evidence="2">Expedition CK06-06</strain>
    </source>
</reference>
<dbReference type="AlphaFoldDB" id="X1KIS9"/>
<dbReference type="EMBL" id="BARV01008667">
    <property type="protein sequence ID" value="GAI06603.1"/>
    <property type="molecule type" value="Genomic_DNA"/>
</dbReference>
<accession>X1KIS9</accession>
<feature type="region of interest" description="Disordered" evidence="1">
    <location>
        <begin position="1"/>
        <end position="38"/>
    </location>
</feature>
<feature type="compositionally biased region" description="Polar residues" evidence="1">
    <location>
        <begin position="1"/>
        <end position="11"/>
    </location>
</feature>
<sequence length="59" mass="7251">GEQVARTMNNEQVDEETKQERREKRLKKKRERIPQHGRSLVKIYKDAILKRLKRHRVDK</sequence>
<protein>
    <submittedName>
        <fullName evidence="2">Uncharacterized protein</fullName>
    </submittedName>
</protein>
<comment type="caution">
    <text evidence="2">The sequence shown here is derived from an EMBL/GenBank/DDBJ whole genome shotgun (WGS) entry which is preliminary data.</text>
</comment>
<evidence type="ECO:0000313" key="2">
    <source>
        <dbReference type="EMBL" id="GAI06603.1"/>
    </source>
</evidence>
<organism evidence="2">
    <name type="scientific">marine sediment metagenome</name>
    <dbReference type="NCBI Taxonomy" id="412755"/>
    <lineage>
        <taxon>unclassified sequences</taxon>
        <taxon>metagenomes</taxon>
        <taxon>ecological metagenomes</taxon>
    </lineage>
</organism>
<name>X1KIS9_9ZZZZ</name>